<keyword evidence="5" id="KW-1185">Reference proteome</keyword>
<keyword evidence="1" id="KW-0067">ATP-binding</keyword>
<sequence>MKPRVLFLSLLNNVGLGRIICAMASSGCECGILSPPGFYYAQTRFAERRFQLPRHLGVWRGLLAVQYALETLLWQWPPDVVFPLDDVASWLLRGMVLGGLTSIRLTQVIERSLGPSKGYSACLSRFELMSLASGLGVRTPHTVQARTRAAFFDAVESWGYPVVVKSEFTCGGAGVTVAADRGELENCAARYFPASPARLRSLRSGVRKMIWRRAGIPQPRGNAPVLQSHIAGGPAMTMVAAREGHVLESVSFVAERVNPAVTGVSTVVRHIEHEEMRQTARRIVAALGCSGFISFDFMLSPGAREAFLIEMNARAIGTGHLGAMFGHDVCGALAADLGGWPRPMPRPLWDKEKSIALFPRDLEREPENLARYKAGDIHLDLPTDDPALVEAYLGYLAKQVPGGVDGIRTALALPPGQPKWRSTVAAGLKRLAGPGPLAGESPDVALGASRPKKAEDRG</sequence>
<dbReference type="Proteomes" id="UP000306441">
    <property type="component" value="Unassembled WGS sequence"/>
</dbReference>
<proteinExistence type="predicted"/>
<accession>A0ABY2QB70</accession>
<organism evidence="4 5">
    <name type="scientific">Ollibium composti</name>
    <dbReference type="NCBI Taxonomy" id="2675109"/>
    <lineage>
        <taxon>Bacteria</taxon>
        <taxon>Pseudomonadati</taxon>
        <taxon>Pseudomonadota</taxon>
        <taxon>Alphaproteobacteria</taxon>
        <taxon>Hyphomicrobiales</taxon>
        <taxon>Phyllobacteriaceae</taxon>
        <taxon>Ollibium</taxon>
    </lineage>
</organism>
<dbReference type="InterPro" id="IPR011761">
    <property type="entry name" value="ATP-grasp"/>
</dbReference>
<evidence type="ECO:0000259" key="3">
    <source>
        <dbReference type="PROSITE" id="PS50975"/>
    </source>
</evidence>
<feature type="region of interest" description="Disordered" evidence="2">
    <location>
        <begin position="431"/>
        <end position="458"/>
    </location>
</feature>
<dbReference type="InterPro" id="IPR005479">
    <property type="entry name" value="CPAse_ATP-bd"/>
</dbReference>
<dbReference type="Gene3D" id="3.30.470.20">
    <property type="entry name" value="ATP-grasp fold, B domain"/>
    <property type="match status" value="1"/>
</dbReference>
<reference evidence="4 5" key="1">
    <citation type="submission" date="2019-04" db="EMBL/GenBank/DDBJ databases">
        <title>Mesorhizobium composti sp. nov., isolated from compost.</title>
        <authorList>
            <person name="Lin S.-Y."/>
            <person name="Hameed A."/>
            <person name="Hsieh Y.-T."/>
            <person name="Young C.-C."/>
        </authorList>
    </citation>
    <scope>NUCLEOTIDE SEQUENCE [LARGE SCALE GENOMIC DNA]</scope>
    <source>
        <strain evidence="4 5">CC-YTH430</strain>
    </source>
</reference>
<evidence type="ECO:0000256" key="1">
    <source>
        <dbReference type="PROSITE-ProRule" id="PRU00409"/>
    </source>
</evidence>
<evidence type="ECO:0000313" key="4">
    <source>
        <dbReference type="EMBL" id="THF58862.1"/>
    </source>
</evidence>
<gene>
    <name evidence="4" type="ORF">E6C48_04195</name>
</gene>
<feature type="domain" description="ATP-grasp" evidence="3">
    <location>
        <begin position="129"/>
        <end position="338"/>
    </location>
</feature>
<comment type="caution">
    <text evidence="4">The sequence shown here is derived from an EMBL/GenBank/DDBJ whole genome shotgun (WGS) entry which is preliminary data.</text>
</comment>
<dbReference type="EMBL" id="SSNY01000002">
    <property type="protein sequence ID" value="THF58862.1"/>
    <property type="molecule type" value="Genomic_DNA"/>
</dbReference>
<name>A0ABY2QB70_9HYPH</name>
<dbReference type="PROSITE" id="PS50975">
    <property type="entry name" value="ATP_GRASP"/>
    <property type="match status" value="1"/>
</dbReference>
<protein>
    <submittedName>
        <fullName evidence="4">ATP-grasp domain-containing protein</fullName>
    </submittedName>
</protein>
<dbReference type="RefSeq" id="WP_136354354.1">
    <property type="nucleotide sequence ID" value="NZ_SSNY01000002.1"/>
</dbReference>
<keyword evidence="1" id="KW-0547">Nucleotide-binding</keyword>
<evidence type="ECO:0000256" key="2">
    <source>
        <dbReference type="SAM" id="MobiDB-lite"/>
    </source>
</evidence>
<dbReference type="InterPro" id="IPR013815">
    <property type="entry name" value="ATP_grasp_subdomain_1"/>
</dbReference>
<dbReference type="SUPFAM" id="SSF56059">
    <property type="entry name" value="Glutathione synthetase ATP-binding domain-like"/>
    <property type="match status" value="1"/>
</dbReference>
<dbReference type="Gene3D" id="3.30.1490.20">
    <property type="entry name" value="ATP-grasp fold, A domain"/>
    <property type="match status" value="1"/>
</dbReference>
<evidence type="ECO:0000313" key="5">
    <source>
        <dbReference type="Proteomes" id="UP000306441"/>
    </source>
</evidence>
<dbReference type="Pfam" id="PF02786">
    <property type="entry name" value="CPSase_L_D2"/>
    <property type="match status" value="1"/>
</dbReference>